<dbReference type="PANTHER" id="PTHR45927:SF5">
    <property type="entry name" value="PROTEIN KINASE DOMAIN-CONTAINING PROTEIN"/>
    <property type="match status" value="1"/>
</dbReference>
<dbReference type="GO" id="GO:0005886">
    <property type="term" value="C:plasma membrane"/>
    <property type="evidence" value="ECO:0007669"/>
    <property type="project" value="UniProtKB-SubCell"/>
</dbReference>
<dbReference type="InterPro" id="IPR000719">
    <property type="entry name" value="Prot_kinase_dom"/>
</dbReference>
<dbReference type="PANTHER" id="PTHR45927">
    <property type="entry name" value="LYSM-DOMAIN RECEPTOR-LIKE KINASE-RELATED"/>
    <property type="match status" value="1"/>
</dbReference>
<evidence type="ECO:0000256" key="1">
    <source>
        <dbReference type="ARBA" id="ARBA00004162"/>
    </source>
</evidence>
<dbReference type="GO" id="GO:0004672">
    <property type="term" value="F:protein kinase activity"/>
    <property type="evidence" value="ECO:0007669"/>
    <property type="project" value="InterPro"/>
</dbReference>
<reference evidence="14" key="1">
    <citation type="journal article" date="2019" name="Gigascience">
        <title>De novo genome assembly of the endangered Acer yangbiense, a plant species with extremely small populations endemic to Yunnan Province, China.</title>
        <authorList>
            <person name="Yang J."/>
            <person name="Wariss H.M."/>
            <person name="Tao L."/>
            <person name="Zhang R."/>
            <person name="Yun Q."/>
            <person name="Hollingsworth P."/>
            <person name="Dao Z."/>
            <person name="Luo G."/>
            <person name="Guo H."/>
            <person name="Ma Y."/>
            <person name="Sun W."/>
        </authorList>
    </citation>
    <scope>NUCLEOTIDE SEQUENCE [LARGE SCALE GENOMIC DNA]</scope>
    <source>
        <strain evidence="14">cv. Malutang</strain>
    </source>
</reference>
<evidence type="ECO:0000256" key="2">
    <source>
        <dbReference type="ARBA" id="ARBA00022475"/>
    </source>
</evidence>
<feature type="transmembrane region" description="Helical" evidence="10">
    <location>
        <begin position="274"/>
        <end position="298"/>
    </location>
</feature>
<evidence type="ECO:0000313" key="13">
    <source>
        <dbReference type="EMBL" id="TXG59562.1"/>
    </source>
</evidence>
<dbReference type="Pfam" id="PF23446">
    <property type="entry name" value="LysM1_NFP_LYK"/>
    <property type="match status" value="1"/>
</dbReference>
<dbReference type="PROSITE" id="PS00109">
    <property type="entry name" value="PROTEIN_KINASE_TYR"/>
    <property type="match status" value="1"/>
</dbReference>
<sequence>MDQILLILFIIFCLSIPNFYAQQNYSGNSVTNCDNNDETGPSPAFLYTCNGRKQSCQAFLIFKSQPPYDTVTSISNLTSSDPSEVAHINNITNSAEVLPPDKEVIVPVICSCSGQYYQANTSFTIPTNDDTYFTIAQNTYQGLTSCDILLRENNYSATSLNPGLILQIPLRCACPTSNQAVNGTKFLLTYSVGSVDNVYDICERFNVSIRSVVHANGFTENVLDGPVLFPFTTILIPLSTEPLSSQTTIHYPPPPYSSPLIPLSRYNIRSSNRLYVWTGIGISLLVIFFVLSIVLLHYKKKRNEAAQKIRKGKGKEDLPEEFLLRIANIDQGLKFYKYEEINAATENFSTKNMIGSSVYCGILNGETVAIKKMIKNVCKEVNLLKKINHFNIISLYGACEHHEVFYLVYEFMENGSLKDLLHKKSAPEVESWNCRIQIAVDVAHGLLYLHNFTDTGYVHKDISSSNVLLDKHLRAKIANFSLARSAVRGESGNVSTKTALGTKGYMAPEYIEYGLVTPEMDTYSFGVVLIELVTGKEAVYKQDGEEVLLAEAVFSAMEGGNVEAKLGCLIDPNLQAKNKMEFALRIIKLSLACLSQEPESRPSMAEVVSSLLKIQLDVQRTEPFFWNGFV</sequence>
<organism evidence="13 14">
    <name type="scientific">Acer yangbiense</name>
    <dbReference type="NCBI Taxonomy" id="1000413"/>
    <lineage>
        <taxon>Eukaryota</taxon>
        <taxon>Viridiplantae</taxon>
        <taxon>Streptophyta</taxon>
        <taxon>Embryophyta</taxon>
        <taxon>Tracheophyta</taxon>
        <taxon>Spermatophyta</taxon>
        <taxon>Magnoliopsida</taxon>
        <taxon>eudicotyledons</taxon>
        <taxon>Gunneridae</taxon>
        <taxon>Pentapetalae</taxon>
        <taxon>rosids</taxon>
        <taxon>malvids</taxon>
        <taxon>Sapindales</taxon>
        <taxon>Sapindaceae</taxon>
        <taxon>Hippocastanoideae</taxon>
        <taxon>Acereae</taxon>
        <taxon>Acer</taxon>
    </lineage>
</organism>
<dbReference type="InterPro" id="IPR008266">
    <property type="entry name" value="Tyr_kinase_AS"/>
</dbReference>
<evidence type="ECO:0000256" key="7">
    <source>
        <dbReference type="ARBA" id="ARBA00022989"/>
    </source>
</evidence>
<dbReference type="Proteomes" id="UP000323000">
    <property type="component" value="Chromosome 6"/>
</dbReference>
<gene>
    <name evidence="13" type="ORF">EZV62_014135</name>
</gene>
<evidence type="ECO:0000256" key="8">
    <source>
        <dbReference type="ARBA" id="ARBA00023136"/>
    </source>
</evidence>
<dbReference type="Gene3D" id="3.30.200.20">
    <property type="entry name" value="Phosphorylase Kinase, domain 1"/>
    <property type="match status" value="1"/>
</dbReference>
<keyword evidence="4 11" id="KW-0732">Signal</keyword>
<dbReference type="GO" id="GO:0045087">
    <property type="term" value="P:innate immune response"/>
    <property type="evidence" value="ECO:0007669"/>
    <property type="project" value="UniProtKB-ARBA"/>
</dbReference>
<keyword evidence="3 10" id="KW-0812">Transmembrane</keyword>
<evidence type="ECO:0000256" key="9">
    <source>
        <dbReference type="ARBA" id="ARBA00023157"/>
    </source>
</evidence>
<keyword evidence="8 10" id="KW-0472">Membrane</keyword>
<dbReference type="EMBL" id="VAHF01000006">
    <property type="protein sequence ID" value="TXG59562.1"/>
    <property type="molecule type" value="Genomic_DNA"/>
</dbReference>
<dbReference type="SUPFAM" id="SSF56112">
    <property type="entry name" value="Protein kinase-like (PK-like)"/>
    <property type="match status" value="1"/>
</dbReference>
<dbReference type="OrthoDB" id="4062651at2759"/>
<keyword evidence="9" id="KW-1015">Disulfide bond</keyword>
<comment type="subcellular location">
    <subcellularLocation>
        <location evidence="1">Cell membrane</location>
        <topology evidence="1">Single-pass membrane protein</topology>
    </subcellularLocation>
</comment>
<dbReference type="Pfam" id="PF23473">
    <property type="entry name" value="LysM3_LYK4_5"/>
    <property type="match status" value="1"/>
</dbReference>
<dbReference type="InterPro" id="IPR056561">
    <property type="entry name" value="NFP_LYK_LysM1"/>
</dbReference>
<keyword evidence="2" id="KW-1003">Cell membrane</keyword>
<evidence type="ECO:0000313" key="14">
    <source>
        <dbReference type="Proteomes" id="UP000323000"/>
    </source>
</evidence>
<dbReference type="InterPro" id="IPR056563">
    <property type="entry name" value="LysM3_LYK4_5"/>
</dbReference>
<dbReference type="PROSITE" id="PS50011">
    <property type="entry name" value="PROTEIN_KINASE_DOM"/>
    <property type="match status" value="1"/>
</dbReference>
<dbReference type="Gene3D" id="1.10.510.10">
    <property type="entry name" value="Transferase(Phosphotransferase) domain 1"/>
    <property type="match status" value="1"/>
</dbReference>
<dbReference type="AlphaFoldDB" id="A0A5C7HTM3"/>
<evidence type="ECO:0000256" key="5">
    <source>
        <dbReference type="ARBA" id="ARBA00022741"/>
    </source>
</evidence>
<evidence type="ECO:0000259" key="12">
    <source>
        <dbReference type="PROSITE" id="PS50011"/>
    </source>
</evidence>
<feature type="domain" description="Protein kinase" evidence="12">
    <location>
        <begin position="323"/>
        <end position="625"/>
    </location>
</feature>
<dbReference type="FunFam" id="1.10.510.10:FF:000468">
    <property type="entry name" value="PTI1-like tyrosine-protein kinase 3"/>
    <property type="match status" value="1"/>
</dbReference>
<feature type="signal peptide" evidence="11">
    <location>
        <begin position="1"/>
        <end position="21"/>
    </location>
</feature>
<feature type="chain" id="PRO_5022753267" description="Protein kinase domain-containing protein" evidence="11">
    <location>
        <begin position="22"/>
        <end position="630"/>
    </location>
</feature>
<proteinExistence type="predicted"/>
<name>A0A5C7HTM3_9ROSI</name>
<accession>A0A5C7HTM3</accession>
<evidence type="ECO:0000256" key="11">
    <source>
        <dbReference type="SAM" id="SignalP"/>
    </source>
</evidence>
<keyword evidence="14" id="KW-1185">Reference proteome</keyword>
<dbReference type="InterPro" id="IPR011009">
    <property type="entry name" value="Kinase-like_dom_sf"/>
</dbReference>
<evidence type="ECO:0000256" key="6">
    <source>
        <dbReference type="ARBA" id="ARBA00022840"/>
    </source>
</evidence>
<evidence type="ECO:0000256" key="10">
    <source>
        <dbReference type="SAM" id="Phobius"/>
    </source>
</evidence>
<comment type="caution">
    <text evidence="13">The sequence shown here is derived from an EMBL/GenBank/DDBJ whole genome shotgun (WGS) entry which is preliminary data.</text>
</comment>
<dbReference type="Pfam" id="PF00069">
    <property type="entry name" value="Pkinase"/>
    <property type="match status" value="1"/>
</dbReference>
<dbReference type="InterPro" id="IPR056562">
    <property type="entry name" value="LysM2_CERK1_LYK3_4_5"/>
</dbReference>
<keyword evidence="6" id="KW-0067">ATP-binding</keyword>
<dbReference type="GO" id="GO:0005524">
    <property type="term" value="F:ATP binding"/>
    <property type="evidence" value="ECO:0007669"/>
    <property type="project" value="UniProtKB-KW"/>
</dbReference>
<dbReference type="Pfam" id="PF23472">
    <property type="entry name" value="LysM2_CERK1_LYK3_4_5"/>
    <property type="match status" value="1"/>
</dbReference>
<dbReference type="InterPro" id="IPR052611">
    <property type="entry name" value="Plant_RLK_LysM"/>
</dbReference>
<evidence type="ECO:0000256" key="3">
    <source>
        <dbReference type="ARBA" id="ARBA00022692"/>
    </source>
</evidence>
<protein>
    <recommendedName>
        <fullName evidence="12">Protein kinase domain-containing protein</fullName>
    </recommendedName>
</protein>
<keyword evidence="7 10" id="KW-1133">Transmembrane helix</keyword>
<evidence type="ECO:0000256" key="4">
    <source>
        <dbReference type="ARBA" id="ARBA00022729"/>
    </source>
</evidence>
<keyword evidence="5" id="KW-0547">Nucleotide-binding</keyword>